<dbReference type="PANTHER" id="PTHR46847:SF1">
    <property type="entry name" value="D-ALLOSE-BINDING PERIPLASMIC PROTEIN-RELATED"/>
    <property type="match status" value="1"/>
</dbReference>
<dbReference type="Proteomes" id="UP000723714">
    <property type="component" value="Unassembled WGS sequence"/>
</dbReference>
<feature type="chain" id="PRO_5045403540" evidence="4">
    <location>
        <begin position="20"/>
        <end position="326"/>
    </location>
</feature>
<keyword evidence="7" id="KW-1185">Reference proteome</keyword>
<organism evidence="6 7">
    <name type="scientific">Faecalicatena faecalis</name>
    <dbReference type="NCBI Taxonomy" id="2726362"/>
    <lineage>
        <taxon>Bacteria</taxon>
        <taxon>Bacillati</taxon>
        <taxon>Bacillota</taxon>
        <taxon>Clostridia</taxon>
        <taxon>Lachnospirales</taxon>
        <taxon>Lachnospiraceae</taxon>
        <taxon>Faecalicatena</taxon>
    </lineage>
</organism>
<comment type="similarity">
    <text evidence="2">Belongs to the bacterial solute-binding protein 2 family.</text>
</comment>
<protein>
    <submittedName>
        <fullName evidence="6">Substrate-binding domain-containing protein</fullName>
    </submittedName>
</protein>
<reference evidence="6 7" key="1">
    <citation type="submission" date="2021-06" db="EMBL/GenBank/DDBJ databases">
        <title>Faecalicatena sp. nov. isolated from porcine feces.</title>
        <authorList>
            <person name="Oh B.S."/>
            <person name="Lee J.H."/>
        </authorList>
    </citation>
    <scope>NUCLEOTIDE SEQUENCE [LARGE SCALE GENOMIC DNA]</scope>
    <source>
        <strain evidence="6 7">AGMB00832</strain>
    </source>
</reference>
<evidence type="ECO:0000256" key="1">
    <source>
        <dbReference type="ARBA" id="ARBA00004196"/>
    </source>
</evidence>
<dbReference type="PROSITE" id="PS51257">
    <property type="entry name" value="PROKAR_LIPOPROTEIN"/>
    <property type="match status" value="1"/>
</dbReference>
<feature type="signal peptide" evidence="4">
    <location>
        <begin position="1"/>
        <end position="19"/>
    </location>
</feature>
<evidence type="ECO:0000256" key="4">
    <source>
        <dbReference type="SAM" id="SignalP"/>
    </source>
</evidence>
<evidence type="ECO:0000256" key="2">
    <source>
        <dbReference type="ARBA" id="ARBA00007639"/>
    </source>
</evidence>
<name>A0ABS6D944_9FIRM</name>
<evidence type="ECO:0000313" key="6">
    <source>
        <dbReference type="EMBL" id="MBU3878122.1"/>
    </source>
</evidence>
<dbReference type="RefSeq" id="WP_216244699.1">
    <property type="nucleotide sequence ID" value="NZ_JABACJ020000028.1"/>
</dbReference>
<dbReference type="Pfam" id="PF13407">
    <property type="entry name" value="Peripla_BP_4"/>
    <property type="match status" value="1"/>
</dbReference>
<accession>A0ABS6D944</accession>
<feature type="domain" description="Periplasmic binding protein" evidence="5">
    <location>
        <begin position="46"/>
        <end position="299"/>
    </location>
</feature>
<keyword evidence="3 4" id="KW-0732">Signal</keyword>
<sequence length="326" mass="35208">MKKVIAVILAFVMSLGLFACTTKAPVSDDSKKEETKDEKEGKFRIAASFMSLNNPFWIAENDVLKQEIEKRGGELVTYDAQLNLEKQISQIEDAVASGVDAVIVSPNDWKGIKPALEACQAKKVPVVVIDTKVFDGDLVATQVVSDNVLGGKLCAEALVAALGEKGNVAIIDLSTNMAVQDRMEGFMGVIEQYPDIKIVAQQDGDGSVEAALPIMENMIQANEEINGVFGTNDPAAIGAIAALDSANKLDDVFVVGIDGAKDACELIKEGKLLGTSAQYPSLLATEVVNQVYKILEGNEPDDDIIYVEEKWIDKENVEDYQKTNAY</sequence>
<comment type="caution">
    <text evidence="6">The sequence shown here is derived from an EMBL/GenBank/DDBJ whole genome shotgun (WGS) entry which is preliminary data.</text>
</comment>
<evidence type="ECO:0000259" key="5">
    <source>
        <dbReference type="Pfam" id="PF13407"/>
    </source>
</evidence>
<gene>
    <name evidence="6" type="ORF">HGO97_020175</name>
</gene>
<evidence type="ECO:0000313" key="7">
    <source>
        <dbReference type="Proteomes" id="UP000723714"/>
    </source>
</evidence>
<dbReference type="PANTHER" id="PTHR46847">
    <property type="entry name" value="D-ALLOSE-BINDING PERIPLASMIC PROTEIN-RELATED"/>
    <property type="match status" value="1"/>
</dbReference>
<comment type="subcellular location">
    <subcellularLocation>
        <location evidence="1">Cell envelope</location>
    </subcellularLocation>
</comment>
<dbReference type="EMBL" id="JABACJ020000028">
    <property type="protein sequence ID" value="MBU3878122.1"/>
    <property type="molecule type" value="Genomic_DNA"/>
</dbReference>
<evidence type="ECO:0000256" key="3">
    <source>
        <dbReference type="ARBA" id="ARBA00022729"/>
    </source>
</evidence>
<dbReference type="InterPro" id="IPR025997">
    <property type="entry name" value="SBP_2_dom"/>
</dbReference>
<proteinExistence type="inferred from homology"/>